<dbReference type="InterPro" id="IPR006145">
    <property type="entry name" value="PsdUridine_synth_RsuA/RluA"/>
</dbReference>
<dbReference type="RefSeq" id="WP_301200115.1">
    <property type="nucleotide sequence ID" value="NZ_JAPDPI010000026.1"/>
</dbReference>
<protein>
    <submittedName>
        <fullName evidence="3">RluA family pseudouridine synthase</fullName>
    </submittedName>
</protein>
<comment type="caution">
    <text evidence="3">The sequence shown here is derived from an EMBL/GenBank/DDBJ whole genome shotgun (WGS) entry which is preliminary data.</text>
</comment>
<accession>A0AAE3MEX1</accession>
<dbReference type="InterPro" id="IPR006224">
    <property type="entry name" value="PsdUridine_synth_RluA-like_CS"/>
</dbReference>
<dbReference type="PANTHER" id="PTHR21600">
    <property type="entry name" value="MITOCHONDRIAL RNA PSEUDOURIDINE SYNTHASE"/>
    <property type="match status" value="1"/>
</dbReference>
<dbReference type="Gene3D" id="3.30.2350.10">
    <property type="entry name" value="Pseudouridine synthase"/>
    <property type="match status" value="1"/>
</dbReference>
<dbReference type="GO" id="GO:0140098">
    <property type="term" value="F:catalytic activity, acting on RNA"/>
    <property type="evidence" value="ECO:0007669"/>
    <property type="project" value="UniProtKB-ARBA"/>
</dbReference>
<dbReference type="PROSITE" id="PS01129">
    <property type="entry name" value="PSI_RLU"/>
    <property type="match status" value="1"/>
</dbReference>
<dbReference type="InterPro" id="IPR020103">
    <property type="entry name" value="PsdUridine_synth_cat_dom_sf"/>
</dbReference>
<dbReference type="Pfam" id="PF00849">
    <property type="entry name" value="PseudoU_synth_2"/>
    <property type="match status" value="1"/>
</dbReference>
<sequence length="293" mass="32847">MQLILQEKGIVPISDNPQRLSDVAPEIFKSLPSKKSVKKAVKNGLVYVNGKKGHTADYMSGGELLELYQDCSVKNKPVIDIPIDVIYEDEFLAVVSKPAGLVVSGNKKRTLENALPANLKKSKQEGALDYPEPIHRLDYPTSGALLVGKTRKAVIELNKIFENREITKKYMAVAVGEMNTAGIVEKDVDQKYAKSAFKVLHTVVSDKFKKLNLVELTLFTGRRHQLRQHMASLGNPILGDELYGIEGLILKGKGLYLHSFLLEFYHPFLDKPMKLTVQIPNKFMRIFPDSLEK</sequence>
<evidence type="ECO:0000256" key="1">
    <source>
        <dbReference type="ARBA" id="ARBA00010876"/>
    </source>
</evidence>
<feature type="domain" description="Pseudouridine synthase RsuA/RluA-like" evidence="2">
    <location>
        <begin position="93"/>
        <end position="232"/>
    </location>
</feature>
<evidence type="ECO:0000313" key="3">
    <source>
        <dbReference type="EMBL" id="MCW3806563.1"/>
    </source>
</evidence>
<reference evidence="3" key="1">
    <citation type="submission" date="2022-10" db="EMBL/GenBank/DDBJ databases">
        <authorList>
            <person name="Yu W.X."/>
        </authorList>
    </citation>
    <scope>NUCLEOTIDE SEQUENCE</scope>
    <source>
        <strain evidence="3">D04</strain>
    </source>
</reference>
<proteinExistence type="inferred from homology"/>
<comment type="similarity">
    <text evidence="1">Belongs to the pseudouridine synthase RluA family.</text>
</comment>
<dbReference type="EMBL" id="JAPDPI010000026">
    <property type="protein sequence ID" value="MCW3806563.1"/>
    <property type="molecule type" value="Genomic_DNA"/>
</dbReference>
<dbReference type="CDD" id="cd02869">
    <property type="entry name" value="PseudoU_synth_RluA_like"/>
    <property type="match status" value="1"/>
</dbReference>
<dbReference type="AlphaFoldDB" id="A0AAE3MEX1"/>
<dbReference type="SUPFAM" id="SSF55120">
    <property type="entry name" value="Pseudouridine synthase"/>
    <property type="match status" value="1"/>
</dbReference>
<dbReference type="GO" id="GO:0003723">
    <property type="term" value="F:RNA binding"/>
    <property type="evidence" value="ECO:0007669"/>
    <property type="project" value="InterPro"/>
</dbReference>
<gene>
    <name evidence="3" type="ORF">OM074_13085</name>
</gene>
<dbReference type="PANTHER" id="PTHR21600:SF87">
    <property type="entry name" value="RNA PSEUDOURIDYLATE SYNTHASE DOMAIN-CONTAINING PROTEIN 1"/>
    <property type="match status" value="1"/>
</dbReference>
<name>A0AAE3MEX1_9BACT</name>
<evidence type="ECO:0000313" key="4">
    <source>
        <dbReference type="Proteomes" id="UP001207408"/>
    </source>
</evidence>
<dbReference type="GO" id="GO:0000455">
    <property type="term" value="P:enzyme-directed rRNA pseudouridine synthesis"/>
    <property type="evidence" value="ECO:0007669"/>
    <property type="project" value="TreeGrafter"/>
</dbReference>
<dbReference type="GO" id="GO:0009982">
    <property type="term" value="F:pseudouridine synthase activity"/>
    <property type="evidence" value="ECO:0007669"/>
    <property type="project" value="InterPro"/>
</dbReference>
<dbReference type="InterPro" id="IPR050188">
    <property type="entry name" value="RluA_PseudoU_synthase"/>
</dbReference>
<evidence type="ECO:0000259" key="2">
    <source>
        <dbReference type="Pfam" id="PF00849"/>
    </source>
</evidence>
<keyword evidence="4" id="KW-1185">Reference proteome</keyword>
<organism evidence="3 4">
    <name type="scientific">Plebeiibacterium marinum</name>
    <dbReference type="NCBI Taxonomy" id="2992111"/>
    <lineage>
        <taxon>Bacteria</taxon>
        <taxon>Pseudomonadati</taxon>
        <taxon>Bacteroidota</taxon>
        <taxon>Bacteroidia</taxon>
        <taxon>Marinilabiliales</taxon>
        <taxon>Marinilabiliaceae</taxon>
        <taxon>Plebeiibacterium</taxon>
    </lineage>
</organism>
<dbReference type="Proteomes" id="UP001207408">
    <property type="component" value="Unassembled WGS sequence"/>
</dbReference>